<dbReference type="KEGG" id="nsh:GXM_01800"/>
<keyword evidence="2" id="KW-1185">Reference proteome</keyword>
<evidence type="ECO:0000313" key="1">
    <source>
        <dbReference type="EMBL" id="QFS44327.1"/>
    </source>
</evidence>
<reference evidence="1 2" key="1">
    <citation type="submission" date="2019-10" db="EMBL/GenBank/DDBJ databases">
        <title>Genomic and transcriptomic insights into the perfect genentic adaptation of a filamentous nitrogen-fixing cyanobacterium to rice fields.</title>
        <authorList>
            <person name="Chen Z."/>
        </authorList>
    </citation>
    <scope>NUCLEOTIDE SEQUENCE [LARGE SCALE GENOMIC DNA]</scope>
    <source>
        <strain evidence="1">CCNUC1</strain>
    </source>
</reference>
<gene>
    <name evidence="1" type="ORF">GXM_01800</name>
</gene>
<proteinExistence type="predicted"/>
<accession>A0A5P8VVE8</accession>
<evidence type="ECO:0000313" key="2">
    <source>
        <dbReference type="Proteomes" id="UP000326678"/>
    </source>
</evidence>
<sequence length="39" mass="4252">MSKAQIMLDLTGFPIAAQPNTRNLATLDQAEIKILLTLP</sequence>
<dbReference type="AlphaFoldDB" id="A0A5P8VVE8"/>
<name>A0A5P8VVE8_9NOSO</name>
<protein>
    <submittedName>
        <fullName evidence="1">Uncharacterized protein</fullName>
    </submittedName>
</protein>
<dbReference type="EMBL" id="CP045226">
    <property type="protein sequence ID" value="QFS44327.1"/>
    <property type="molecule type" value="Genomic_DNA"/>
</dbReference>
<dbReference type="Proteomes" id="UP000326678">
    <property type="component" value="Chromosome Gxm1"/>
</dbReference>
<organism evidence="1 2">
    <name type="scientific">Nostoc sphaeroides CCNUC1</name>
    <dbReference type="NCBI Taxonomy" id="2653204"/>
    <lineage>
        <taxon>Bacteria</taxon>
        <taxon>Bacillati</taxon>
        <taxon>Cyanobacteriota</taxon>
        <taxon>Cyanophyceae</taxon>
        <taxon>Nostocales</taxon>
        <taxon>Nostocaceae</taxon>
        <taxon>Nostoc</taxon>
    </lineage>
</organism>